<dbReference type="CDD" id="cd01823">
    <property type="entry name" value="SEST_like"/>
    <property type="match status" value="1"/>
</dbReference>
<dbReference type="RefSeq" id="WP_019522612.1">
    <property type="nucleotide sequence ID" value="NZ_JAUSWC010000018.1"/>
</dbReference>
<dbReference type="SUPFAM" id="SSF52266">
    <property type="entry name" value="SGNH hydrolase"/>
    <property type="match status" value="1"/>
</dbReference>
<evidence type="ECO:0000313" key="4">
    <source>
        <dbReference type="Proteomes" id="UP001236795"/>
    </source>
</evidence>
<dbReference type="InterPro" id="IPR036514">
    <property type="entry name" value="SGNH_hydro_sf"/>
</dbReference>
<reference evidence="3 4" key="1">
    <citation type="submission" date="2023-07" db="EMBL/GenBank/DDBJ databases">
        <title>Genomic Encyclopedia of Type Strains, Phase IV (KMG-IV): sequencing the most valuable type-strain genomes for metagenomic binning, comparative biology and taxonomic classification.</title>
        <authorList>
            <person name="Goeker M."/>
        </authorList>
    </citation>
    <scope>NUCLEOTIDE SEQUENCE [LARGE SCALE GENOMIC DNA]</scope>
    <source>
        <strain evidence="3 4">DSM 40573</strain>
    </source>
</reference>
<dbReference type="PANTHER" id="PTHR37981:SF1">
    <property type="entry name" value="SGNH HYDROLASE-TYPE ESTERASE DOMAIN-CONTAINING PROTEIN"/>
    <property type="match status" value="1"/>
</dbReference>
<keyword evidence="4" id="KW-1185">Reference proteome</keyword>
<dbReference type="InterPro" id="IPR037460">
    <property type="entry name" value="SEST-like"/>
</dbReference>
<protein>
    <submittedName>
        <fullName evidence="3">Lysophospholipase L1-like esterase</fullName>
    </submittedName>
</protein>
<evidence type="ECO:0000256" key="1">
    <source>
        <dbReference type="SAM" id="SignalP"/>
    </source>
</evidence>
<proteinExistence type="predicted"/>
<evidence type="ECO:0000259" key="2">
    <source>
        <dbReference type="Pfam" id="PF13472"/>
    </source>
</evidence>
<comment type="caution">
    <text evidence="3">The sequence shown here is derived from an EMBL/GenBank/DDBJ whole genome shotgun (WGS) entry which is preliminary data.</text>
</comment>
<feature type="chain" id="PRO_5045684662" evidence="1">
    <location>
        <begin position="23"/>
        <end position="323"/>
    </location>
</feature>
<accession>A0ABU0KNH9</accession>
<organism evidence="3 4">
    <name type="scientific">Streptomyces thermodiastaticus</name>
    <dbReference type="NCBI Taxonomy" id="44061"/>
    <lineage>
        <taxon>Bacteria</taxon>
        <taxon>Bacillati</taxon>
        <taxon>Actinomycetota</taxon>
        <taxon>Actinomycetes</taxon>
        <taxon>Kitasatosporales</taxon>
        <taxon>Streptomycetaceae</taxon>
        <taxon>Streptomyces</taxon>
    </lineage>
</organism>
<feature type="domain" description="SGNH hydrolase-type esterase" evidence="2">
    <location>
        <begin position="32"/>
        <end position="306"/>
    </location>
</feature>
<keyword evidence="1" id="KW-0732">Signal</keyword>
<dbReference type="Proteomes" id="UP001236795">
    <property type="component" value="Unassembled WGS sequence"/>
</dbReference>
<dbReference type="Pfam" id="PF13472">
    <property type="entry name" value="Lipase_GDSL_2"/>
    <property type="match status" value="1"/>
</dbReference>
<feature type="signal peptide" evidence="1">
    <location>
        <begin position="1"/>
        <end position="22"/>
    </location>
</feature>
<dbReference type="EMBL" id="JAUSWC010000018">
    <property type="protein sequence ID" value="MDQ0489971.1"/>
    <property type="molecule type" value="Genomic_DNA"/>
</dbReference>
<dbReference type="InterPro" id="IPR013830">
    <property type="entry name" value="SGNH_hydro"/>
</dbReference>
<sequence length="323" mass="34082">MYSAIALGVCLALAAPAVGAGAAPADPVPTVFFGDSYTANYGVPPLSDKSLEAAFCFRSAENHPAVAARRLADKGVTLDIQADVSCSGARIHHFWEKQALPLGSGEVPPQQDALTNDTRLAVGTVGGNTLGFNSVLKQCSAALRNQSLLPGEPVAPAEPASVCGEFFESGDGKPWLDGRFAQVEADLNRMLGTIRNLSPEATPVLVGYPRLVPEDTTKCLTPAPGQTQLPLADIPQAAMPVLDRIQQRLDEVTKKAAAAHDADFVDLYTDTAANTACDGADRAIGGLLEHAPNQLPWYAHPNEKGRDIQAAKAAERIEEILNR</sequence>
<gene>
    <name evidence="3" type="ORF">QO019_004848</name>
</gene>
<evidence type="ECO:0000313" key="3">
    <source>
        <dbReference type="EMBL" id="MDQ0489971.1"/>
    </source>
</evidence>
<name>A0ABU0KNH9_9ACTN</name>
<dbReference type="PANTHER" id="PTHR37981">
    <property type="entry name" value="LIPASE 2"/>
    <property type="match status" value="1"/>
</dbReference>
<dbReference type="Gene3D" id="3.40.50.1110">
    <property type="entry name" value="SGNH hydrolase"/>
    <property type="match status" value="1"/>
</dbReference>